<keyword evidence="2" id="KW-1185">Reference proteome</keyword>
<sequence length="252" mass="27251">MNGSRYGIRTTMLVLCILAALTLPASAGTGDDSDSSSPEVGIEWVCDYTYPYADLPNSDDSAVGFYNRIGNAGWTKKFNKGDSNAKAAHFEQSGSDTTYIDGVDIAFYQGHGSAGKLDVSAYTEKVYANEAEWGDYDLEWIGLHACNTLSNNDFSESLQGAHLICGFSTTAYNYAGDGENWAGYLIDDGANDDAYTVKNAWFYGIDINQPAGVTLKVFGETSTCGNDKIWGQGTVISDPAVDDQFTTWTYNC</sequence>
<dbReference type="Proteomes" id="UP000033101">
    <property type="component" value="Chromosome"/>
</dbReference>
<proteinExistence type="predicted"/>
<dbReference type="HOGENOM" id="CLU_1100962_0_0_2"/>
<name>A0A0E3SBW9_9EURY</name>
<dbReference type="STRING" id="1434110.MSHOH_0869"/>
<dbReference type="InterPro" id="IPR045926">
    <property type="entry name" value="DUF6345"/>
</dbReference>
<dbReference type="RefSeq" id="WP_048137749.1">
    <property type="nucleotide sequence ID" value="NZ_BBCW01000024.1"/>
</dbReference>
<dbReference type="OrthoDB" id="130497at2157"/>
<organism evidence="1 2">
    <name type="scientific">Methanosarcina horonobensis HB-1 = JCM 15518</name>
    <dbReference type="NCBI Taxonomy" id="1434110"/>
    <lineage>
        <taxon>Archaea</taxon>
        <taxon>Methanobacteriati</taxon>
        <taxon>Methanobacteriota</taxon>
        <taxon>Stenosarchaea group</taxon>
        <taxon>Methanomicrobia</taxon>
        <taxon>Methanosarcinales</taxon>
        <taxon>Methanosarcinaceae</taxon>
        <taxon>Methanosarcina</taxon>
    </lineage>
</organism>
<dbReference type="AlphaFoldDB" id="A0A0E3SBW9"/>
<dbReference type="Pfam" id="PF19872">
    <property type="entry name" value="DUF6345"/>
    <property type="match status" value="1"/>
</dbReference>
<accession>A0A0E3SBW9</accession>
<evidence type="ECO:0000313" key="1">
    <source>
        <dbReference type="EMBL" id="AKB77352.1"/>
    </source>
</evidence>
<evidence type="ECO:0000313" key="2">
    <source>
        <dbReference type="Proteomes" id="UP000033101"/>
    </source>
</evidence>
<dbReference type="GeneID" id="24830032"/>
<dbReference type="KEGG" id="mhor:MSHOH_0869"/>
<dbReference type="PATRIC" id="fig|1434110.4.peg.1079"/>
<gene>
    <name evidence="1" type="ORF">MSHOH_0869</name>
</gene>
<protein>
    <submittedName>
        <fullName evidence="1">Uncharacterized protein</fullName>
    </submittedName>
</protein>
<dbReference type="EMBL" id="CP009516">
    <property type="protein sequence ID" value="AKB77352.1"/>
    <property type="molecule type" value="Genomic_DNA"/>
</dbReference>
<reference evidence="1 2" key="1">
    <citation type="submission" date="2014-07" db="EMBL/GenBank/DDBJ databases">
        <title>Methanogenic archaea and the global carbon cycle.</title>
        <authorList>
            <person name="Henriksen J.R."/>
            <person name="Luke J."/>
            <person name="Reinhart S."/>
            <person name="Benedict M.N."/>
            <person name="Youngblut N.D."/>
            <person name="Metcalf M.E."/>
            <person name="Whitaker R.J."/>
            <person name="Metcalf W.W."/>
        </authorList>
    </citation>
    <scope>NUCLEOTIDE SEQUENCE [LARGE SCALE GENOMIC DNA]</scope>
    <source>
        <strain evidence="1 2">HB-1</strain>
    </source>
</reference>